<evidence type="ECO:0000313" key="1">
    <source>
        <dbReference type="EMBL" id="MFC6997238.1"/>
    </source>
</evidence>
<comment type="caution">
    <text evidence="1">The sequence shown here is derived from an EMBL/GenBank/DDBJ whole genome shotgun (WGS) entry which is preliminary data.</text>
</comment>
<organism evidence="1 2">
    <name type="scientific">Rufibacter roseus</name>
    <dbReference type="NCBI Taxonomy" id="1567108"/>
    <lineage>
        <taxon>Bacteria</taxon>
        <taxon>Pseudomonadati</taxon>
        <taxon>Bacteroidota</taxon>
        <taxon>Cytophagia</taxon>
        <taxon>Cytophagales</taxon>
        <taxon>Hymenobacteraceae</taxon>
        <taxon>Rufibacter</taxon>
    </lineage>
</organism>
<protein>
    <submittedName>
        <fullName evidence="1">Uncharacterized protein</fullName>
    </submittedName>
</protein>
<sequence length="159" mass="18028">MPQSLLLRFTATCVSLGLLTIDDLIMSGKKIKYVLAAAFAGLVIWFISDSLTQPGVQDLTGDFEEVAMYRNENNTGPIKRIYAVTVADTLWDQMQAYGDYMPHTKYGNTKVYFFLKGKPVPEEVYPGEQNFEPKFQQHALAVYEKDAMGQVSLVKWPFR</sequence>
<name>A0ABW2DLQ2_9BACT</name>
<keyword evidence="2" id="KW-1185">Reference proteome</keyword>
<dbReference type="EMBL" id="JBHSYQ010000003">
    <property type="protein sequence ID" value="MFC6997238.1"/>
    <property type="molecule type" value="Genomic_DNA"/>
</dbReference>
<gene>
    <name evidence="1" type="ORF">ACFQHR_06355</name>
</gene>
<evidence type="ECO:0000313" key="2">
    <source>
        <dbReference type="Proteomes" id="UP001596405"/>
    </source>
</evidence>
<dbReference type="Proteomes" id="UP001596405">
    <property type="component" value="Unassembled WGS sequence"/>
</dbReference>
<proteinExistence type="predicted"/>
<dbReference type="RefSeq" id="WP_317039501.1">
    <property type="nucleotide sequence ID" value="NZ_JBHSYQ010000003.1"/>
</dbReference>
<accession>A0ABW2DLQ2</accession>
<reference evidence="2" key="1">
    <citation type="journal article" date="2019" name="Int. J. Syst. Evol. Microbiol.">
        <title>The Global Catalogue of Microorganisms (GCM) 10K type strain sequencing project: providing services to taxonomists for standard genome sequencing and annotation.</title>
        <authorList>
            <consortium name="The Broad Institute Genomics Platform"/>
            <consortium name="The Broad Institute Genome Sequencing Center for Infectious Disease"/>
            <person name="Wu L."/>
            <person name="Ma J."/>
        </authorList>
    </citation>
    <scope>NUCLEOTIDE SEQUENCE [LARGE SCALE GENOMIC DNA]</scope>
    <source>
        <strain evidence="2">CGMCC 4.7393</strain>
    </source>
</reference>